<accession>A0A7J6R9D1</accession>
<feature type="region of interest" description="Disordered" evidence="1">
    <location>
        <begin position="101"/>
        <end position="129"/>
    </location>
</feature>
<dbReference type="AlphaFoldDB" id="A0A7J6R9D1"/>
<organism evidence="2 3">
    <name type="scientific">Perkinsus olseni</name>
    <name type="common">Perkinsus atlanticus</name>
    <dbReference type="NCBI Taxonomy" id="32597"/>
    <lineage>
        <taxon>Eukaryota</taxon>
        <taxon>Sar</taxon>
        <taxon>Alveolata</taxon>
        <taxon>Perkinsozoa</taxon>
        <taxon>Perkinsea</taxon>
        <taxon>Perkinsida</taxon>
        <taxon>Perkinsidae</taxon>
        <taxon>Perkinsus</taxon>
    </lineage>
</organism>
<feature type="non-terminal residue" evidence="2">
    <location>
        <position position="1"/>
    </location>
</feature>
<comment type="caution">
    <text evidence="2">The sequence shown here is derived from an EMBL/GenBank/DDBJ whole genome shotgun (WGS) entry which is preliminary data.</text>
</comment>
<dbReference type="EMBL" id="JABANO010027176">
    <property type="protein sequence ID" value="KAF4717288.1"/>
    <property type="molecule type" value="Genomic_DNA"/>
</dbReference>
<dbReference type="Proteomes" id="UP000553632">
    <property type="component" value="Unassembled WGS sequence"/>
</dbReference>
<gene>
    <name evidence="2" type="ORF">FOZ63_022454</name>
</gene>
<sequence>MAVERSPIMRFSRGIEKIMTKKQSWRQRSLAVDDTPTLGIPTLRQGAATEQNRPNKEYTLDEYRHAAEQSAASEGYIVKMEEFEKKKTDLQEHYDKLKTQELSLRTKEEKRAPEVAVEPSADHSVPRRPSWMLLTEEERMDARALLCRT</sequence>
<evidence type="ECO:0000313" key="3">
    <source>
        <dbReference type="Proteomes" id="UP000553632"/>
    </source>
</evidence>
<proteinExistence type="predicted"/>
<evidence type="ECO:0000256" key="1">
    <source>
        <dbReference type="SAM" id="MobiDB-lite"/>
    </source>
</evidence>
<reference evidence="2 3" key="1">
    <citation type="submission" date="2020-04" db="EMBL/GenBank/DDBJ databases">
        <title>Perkinsus olseni comparative genomics.</title>
        <authorList>
            <person name="Bogema D.R."/>
        </authorList>
    </citation>
    <scope>NUCLEOTIDE SEQUENCE [LARGE SCALE GENOMIC DNA]</scope>
    <source>
        <strain evidence="2 3">ATCC PRA-207</strain>
    </source>
</reference>
<name>A0A7J6R9D1_PEROL</name>
<protein>
    <submittedName>
        <fullName evidence="2">Uncharacterized protein</fullName>
    </submittedName>
</protein>
<keyword evidence="3" id="KW-1185">Reference proteome</keyword>
<feature type="compositionally biased region" description="Basic and acidic residues" evidence="1">
    <location>
        <begin position="101"/>
        <end position="113"/>
    </location>
</feature>
<evidence type="ECO:0000313" key="2">
    <source>
        <dbReference type="EMBL" id="KAF4717288.1"/>
    </source>
</evidence>